<dbReference type="Proteomes" id="UP000289784">
    <property type="component" value="Unassembled WGS sequence"/>
</dbReference>
<evidence type="ECO:0000256" key="6">
    <source>
        <dbReference type="ARBA" id="ARBA00029628"/>
    </source>
</evidence>
<dbReference type="InterPro" id="IPR002712">
    <property type="entry name" value="CcdB"/>
</dbReference>
<comment type="similarity">
    <text evidence="1">Belongs to the CcdB toxin family.</text>
</comment>
<dbReference type="GO" id="GO:0006276">
    <property type="term" value="P:plasmid maintenance"/>
    <property type="evidence" value="ECO:0007669"/>
    <property type="project" value="InterPro"/>
</dbReference>
<sequence>MQFTVYANADPRSRLRVPYLLDVQSDLIGAMGSRVVVPLIPPDLAGVAATRLMPTLWVEGQPWVLDTPLLAGIPCKALGKPVTDLSSERATIMAALDLLISGI</sequence>
<name>A0A4Q1JS42_9GAMM</name>
<dbReference type="InterPro" id="IPR011067">
    <property type="entry name" value="Plasmid_toxin/cell-grow_inhib"/>
</dbReference>
<dbReference type="Pfam" id="PF01845">
    <property type="entry name" value="CcdB"/>
    <property type="match status" value="1"/>
</dbReference>
<evidence type="ECO:0000256" key="2">
    <source>
        <dbReference type="ARBA" id="ARBA00015075"/>
    </source>
</evidence>
<dbReference type="SUPFAM" id="SSF50118">
    <property type="entry name" value="Cell growth inhibitor/plasmid maintenance toxic component"/>
    <property type="match status" value="1"/>
</dbReference>
<comment type="caution">
    <text evidence="8">The sequence shown here is derived from an EMBL/GenBank/DDBJ whole genome shotgun (WGS) entry which is preliminary data.</text>
</comment>
<evidence type="ECO:0000313" key="8">
    <source>
        <dbReference type="EMBL" id="RXR01443.1"/>
    </source>
</evidence>
<evidence type="ECO:0000256" key="1">
    <source>
        <dbReference type="ARBA" id="ARBA00005230"/>
    </source>
</evidence>
<keyword evidence="9" id="KW-1185">Reference proteome</keyword>
<evidence type="ECO:0000256" key="4">
    <source>
        <dbReference type="ARBA" id="ARBA00023015"/>
    </source>
</evidence>
<gene>
    <name evidence="8" type="ORF">EPA99_16080</name>
</gene>
<dbReference type="GO" id="GO:0008657">
    <property type="term" value="F:DNA topoisomerase type II (double strand cut, ATP-hydrolyzing) inhibitor activity"/>
    <property type="evidence" value="ECO:0007669"/>
    <property type="project" value="InterPro"/>
</dbReference>
<dbReference type="Gene3D" id="2.30.30.110">
    <property type="match status" value="1"/>
</dbReference>
<evidence type="ECO:0000256" key="3">
    <source>
        <dbReference type="ARBA" id="ARBA00022491"/>
    </source>
</evidence>
<protein>
    <recommendedName>
        <fullName evidence="2">Toxin CcdB</fullName>
    </recommendedName>
    <alternativeName>
        <fullName evidence="7">Cytotoxic protein CcdB</fullName>
    </alternativeName>
    <alternativeName>
        <fullName evidence="6">Protein LetD</fullName>
    </alternativeName>
</protein>
<dbReference type="EMBL" id="SAWZ01000010">
    <property type="protein sequence ID" value="RXR01443.1"/>
    <property type="molecule type" value="Genomic_DNA"/>
</dbReference>
<dbReference type="AlphaFoldDB" id="A0A4Q1JS42"/>
<evidence type="ECO:0000256" key="5">
    <source>
        <dbReference type="ARBA" id="ARBA00023163"/>
    </source>
</evidence>
<evidence type="ECO:0000256" key="7">
    <source>
        <dbReference type="ARBA" id="ARBA00033135"/>
    </source>
</evidence>
<keyword evidence="5" id="KW-0804">Transcription</keyword>
<keyword evidence="3" id="KW-0678">Repressor</keyword>
<reference evidence="8 9" key="1">
    <citation type="submission" date="2019-01" db="EMBL/GenBank/DDBJ databases">
        <title>Pseudoxanthomonas composti sp. nov., isolated from compost.</title>
        <authorList>
            <person name="Yang G."/>
        </authorList>
    </citation>
    <scope>NUCLEOTIDE SEQUENCE [LARGE SCALE GENOMIC DNA]</scope>
    <source>
        <strain evidence="8 9">GSS15</strain>
    </source>
</reference>
<dbReference type="OrthoDB" id="9813510at2"/>
<accession>A0A4Q1JS42</accession>
<proteinExistence type="inferred from homology"/>
<dbReference type="RefSeq" id="WP_129472260.1">
    <property type="nucleotide sequence ID" value="NZ_SAWZ01000010.1"/>
</dbReference>
<evidence type="ECO:0000313" key="9">
    <source>
        <dbReference type="Proteomes" id="UP000289784"/>
    </source>
</evidence>
<organism evidence="8 9">
    <name type="scientific">Pseudoxanthomonas composti</name>
    <dbReference type="NCBI Taxonomy" id="2137479"/>
    <lineage>
        <taxon>Bacteria</taxon>
        <taxon>Pseudomonadati</taxon>
        <taxon>Pseudomonadota</taxon>
        <taxon>Gammaproteobacteria</taxon>
        <taxon>Lysobacterales</taxon>
        <taxon>Lysobacteraceae</taxon>
        <taxon>Pseudoxanthomonas</taxon>
    </lineage>
</organism>
<keyword evidence="4" id="KW-0805">Transcription regulation</keyword>